<keyword evidence="5 7" id="KW-0472">Membrane</keyword>
<keyword evidence="4 7" id="KW-1133">Transmembrane helix</keyword>
<feature type="transmembrane region" description="Helical" evidence="7">
    <location>
        <begin position="80"/>
        <end position="101"/>
    </location>
</feature>
<keyword evidence="3 7" id="KW-0812">Transmembrane</keyword>
<dbReference type="InterPro" id="IPR002898">
    <property type="entry name" value="MotA_ExbB_proton_chnl"/>
</dbReference>
<name>A0A940DS72_9BACT</name>
<sequence length="107" mass="11655">MNSIFVFFIQGNPVPMGIITLILVLVFLAAWKAPAWVSNLGKLGLVTGILGTLFGISQMLDYLGGNAETPAAVIYRGLKVTLIPLYYGIFVYIIGLIISTVQKPRLR</sequence>
<proteinExistence type="inferred from homology"/>
<feature type="domain" description="MotA/TolQ/ExbB proton channel" evidence="8">
    <location>
        <begin position="37"/>
        <end position="101"/>
    </location>
</feature>
<keyword evidence="6" id="KW-0653">Protein transport</keyword>
<keyword evidence="6" id="KW-0813">Transport</keyword>
<evidence type="ECO:0000256" key="5">
    <source>
        <dbReference type="ARBA" id="ARBA00023136"/>
    </source>
</evidence>
<dbReference type="GO" id="GO:0015031">
    <property type="term" value="P:protein transport"/>
    <property type="evidence" value="ECO:0007669"/>
    <property type="project" value="UniProtKB-KW"/>
</dbReference>
<evidence type="ECO:0000256" key="7">
    <source>
        <dbReference type="SAM" id="Phobius"/>
    </source>
</evidence>
<evidence type="ECO:0000259" key="8">
    <source>
        <dbReference type="Pfam" id="PF01618"/>
    </source>
</evidence>
<organism evidence="9 10">
    <name type="scientific">Candidatus Cryptobacteroides avicola</name>
    <dbReference type="NCBI Taxonomy" id="2840757"/>
    <lineage>
        <taxon>Bacteria</taxon>
        <taxon>Pseudomonadati</taxon>
        <taxon>Bacteroidota</taxon>
        <taxon>Bacteroidia</taxon>
        <taxon>Bacteroidales</taxon>
        <taxon>Candidatus Cryptobacteroides</taxon>
    </lineage>
</organism>
<dbReference type="GO" id="GO:0005886">
    <property type="term" value="C:plasma membrane"/>
    <property type="evidence" value="ECO:0007669"/>
    <property type="project" value="UniProtKB-SubCell"/>
</dbReference>
<evidence type="ECO:0000256" key="6">
    <source>
        <dbReference type="RuleBase" id="RU004057"/>
    </source>
</evidence>
<reference evidence="9" key="1">
    <citation type="submission" date="2020-10" db="EMBL/GenBank/DDBJ databases">
        <authorList>
            <person name="Gilroy R."/>
        </authorList>
    </citation>
    <scope>NUCLEOTIDE SEQUENCE</scope>
    <source>
        <strain evidence="9">G3-8215</strain>
    </source>
</reference>
<reference evidence="9" key="2">
    <citation type="journal article" date="2021" name="PeerJ">
        <title>Extensive microbial diversity within the chicken gut microbiome revealed by metagenomics and culture.</title>
        <authorList>
            <person name="Gilroy R."/>
            <person name="Ravi A."/>
            <person name="Getino M."/>
            <person name="Pursley I."/>
            <person name="Horton D.L."/>
            <person name="Alikhan N.F."/>
            <person name="Baker D."/>
            <person name="Gharbi K."/>
            <person name="Hall N."/>
            <person name="Watson M."/>
            <person name="Adriaenssens E.M."/>
            <person name="Foster-Nyarko E."/>
            <person name="Jarju S."/>
            <person name="Secka A."/>
            <person name="Antonio M."/>
            <person name="Oren A."/>
            <person name="Chaudhuri R.R."/>
            <person name="La Ragione R."/>
            <person name="Hildebrand F."/>
            <person name="Pallen M.J."/>
        </authorList>
    </citation>
    <scope>NUCLEOTIDE SEQUENCE</scope>
    <source>
        <strain evidence="9">G3-8215</strain>
    </source>
</reference>
<dbReference type="Proteomes" id="UP000725002">
    <property type="component" value="Unassembled WGS sequence"/>
</dbReference>
<dbReference type="EMBL" id="JADILV010000045">
    <property type="protein sequence ID" value="MBO8483812.1"/>
    <property type="molecule type" value="Genomic_DNA"/>
</dbReference>
<comment type="similarity">
    <text evidence="6">Belongs to the exbB/tolQ family.</text>
</comment>
<evidence type="ECO:0000313" key="9">
    <source>
        <dbReference type="EMBL" id="MBO8483812.1"/>
    </source>
</evidence>
<keyword evidence="2" id="KW-1003">Cell membrane</keyword>
<dbReference type="Pfam" id="PF01618">
    <property type="entry name" value="MotA_ExbB"/>
    <property type="match status" value="1"/>
</dbReference>
<evidence type="ECO:0000256" key="3">
    <source>
        <dbReference type="ARBA" id="ARBA00022692"/>
    </source>
</evidence>
<feature type="transmembrane region" description="Helical" evidence="7">
    <location>
        <begin position="43"/>
        <end position="60"/>
    </location>
</feature>
<comment type="caution">
    <text evidence="9">The sequence shown here is derived from an EMBL/GenBank/DDBJ whole genome shotgun (WGS) entry which is preliminary data.</text>
</comment>
<comment type="subcellular location">
    <subcellularLocation>
        <location evidence="1">Cell membrane</location>
        <topology evidence="1">Multi-pass membrane protein</topology>
    </subcellularLocation>
    <subcellularLocation>
        <location evidence="6">Membrane</location>
        <topology evidence="6">Multi-pass membrane protein</topology>
    </subcellularLocation>
</comment>
<dbReference type="AlphaFoldDB" id="A0A940DS72"/>
<evidence type="ECO:0000256" key="1">
    <source>
        <dbReference type="ARBA" id="ARBA00004651"/>
    </source>
</evidence>
<evidence type="ECO:0000313" key="10">
    <source>
        <dbReference type="Proteomes" id="UP000725002"/>
    </source>
</evidence>
<evidence type="ECO:0000256" key="2">
    <source>
        <dbReference type="ARBA" id="ARBA00022475"/>
    </source>
</evidence>
<feature type="transmembrane region" description="Helical" evidence="7">
    <location>
        <begin position="12"/>
        <end position="31"/>
    </location>
</feature>
<evidence type="ECO:0000256" key="4">
    <source>
        <dbReference type="ARBA" id="ARBA00022989"/>
    </source>
</evidence>
<accession>A0A940DS72</accession>
<protein>
    <submittedName>
        <fullName evidence="9">MotA/TolQ/ExbB proton channel family protein</fullName>
    </submittedName>
</protein>
<gene>
    <name evidence="9" type="ORF">IAB75_06840</name>
</gene>